<feature type="transmembrane region" description="Helical" evidence="1">
    <location>
        <begin position="43"/>
        <end position="61"/>
    </location>
</feature>
<protein>
    <submittedName>
        <fullName evidence="2">Uncharacterized protein</fullName>
    </submittedName>
</protein>
<keyword evidence="1" id="KW-0472">Membrane</keyword>
<dbReference type="Proteomes" id="UP000298412">
    <property type="component" value="Unassembled WGS sequence"/>
</dbReference>
<evidence type="ECO:0000256" key="1">
    <source>
        <dbReference type="SAM" id="Phobius"/>
    </source>
</evidence>
<gene>
    <name evidence="2" type="ORF">E3O19_17430</name>
</gene>
<sequence>MTPWIAPVARPTAWGRPRARYLTGLGLIMLGVAATVFTSTYSMYFLLIGPLLHLLGWLLMPGALWRRLVVLLPCLLAGLTLLGGPDFAGAFAVLLAGWLLVRNRPLLAYPVLLLPIGASFLIKAFLHGYAQNWVGDLVGTVTVIASAWLAWWLAGWRVGRRPGPGAGAGPGPAMIRAVEAGQVIETSRQIPSRSE</sequence>
<comment type="caution">
    <text evidence="2">The sequence shown here is derived from an EMBL/GenBank/DDBJ whole genome shotgun (WGS) entry which is preliminary data.</text>
</comment>
<keyword evidence="1" id="KW-1133">Transmembrane helix</keyword>
<organism evidence="2 3">
    <name type="scientific">Cryobacterium algoritolerans</name>
    <dbReference type="NCBI Taxonomy" id="1259184"/>
    <lineage>
        <taxon>Bacteria</taxon>
        <taxon>Bacillati</taxon>
        <taxon>Actinomycetota</taxon>
        <taxon>Actinomycetes</taxon>
        <taxon>Micrococcales</taxon>
        <taxon>Microbacteriaceae</taxon>
        <taxon>Cryobacterium</taxon>
    </lineage>
</organism>
<evidence type="ECO:0000313" key="3">
    <source>
        <dbReference type="Proteomes" id="UP000298412"/>
    </source>
</evidence>
<accession>A0A4R8WGA7</accession>
<dbReference type="OrthoDB" id="5115602at2"/>
<name>A0A4R8WGA7_9MICO</name>
<feature type="transmembrane region" description="Helical" evidence="1">
    <location>
        <begin position="133"/>
        <end position="154"/>
    </location>
</feature>
<evidence type="ECO:0000313" key="2">
    <source>
        <dbReference type="EMBL" id="TFC09193.1"/>
    </source>
</evidence>
<keyword evidence="3" id="KW-1185">Reference proteome</keyword>
<feature type="transmembrane region" description="Helical" evidence="1">
    <location>
        <begin position="68"/>
        <end position="101"/>
    </location>
</feature>
<feature type="transmembrane region" description="Helical" evidence="1">
    <location>
        <begin position="21"/>
        <end position="37"/>
    </location>
</feature>
<feature type="transmembrane region" description="Helical" evidence="1">
    <location>
        <begin position="107"/>
        <end position="126"/>
    </location>
</feature>
<keyword evidence="1" id="KW-0812">Transmembrane</keyword>
<dbReference type="EMBL" id="SOFP01000085">
    <property type="protein sequence ID" value="TFC09193.1"/>
    <property type="molecule type" value="Genomic_DNA"/>
</dbReference>
<proteinExistence type="predicted"/>
<dbReference type="RefSeq" id="WP_134569549.1">
    <property type="nucleotide sequence ID" value="NZ_SOFP01000085.1"/>
</dbReference>
<dbReference type="AlphaFoldDB" id="A0A4R8WGA7"/>
<reference evidence="2 3" key="1">
    <citation type="submission" date="2019-03" db="EMBL/GenBank/DDBJ databases">
        <title>Genomics of glacier-inhabiting Cryobacterium strains.</title>
        <authorList>
            <person name="Liu Q."/>
            <person name="Xin Y.-H."/>
        </authorList>
    </citation>
    <scope>NUCLEOTIDE SEQUENCE [LARGE SCALE GENOMIC DNA]</scope>
    <source>
        <strain evidence="2 3">MDT1-3</strain>
    </source>
</reference>